<comment type="caution">
    <text evidence="2">The sequence shown here is derived from an EMBL/GenBank/DDBJ whole genome shotgun (WGS) entry which is preliminary data.</text>
</comment>
<proteinExistence type="predicted"/>
<feature type="region of interest" description="Disordered" evidence="1">
    <location>
        <begin position="93"/>
        <end position="125"/>
    </location>
</feature>
<sequence>MLYLTLREAEGRDGPPEAGIVDSQSLKSAAAHDHRPAFVRVSLARNDLRRWLFEAIRVRDRSRTVCGRAGLPRLGQYFEGLANDVNPDPCADDKIKRADLSNENGDTGNDHGHVGDEIRTGEDPCRPEMDFAVAISAEELENRGVHRESDGRDEDHQETPG</sequence>
<dbReference type="EMBL" id="LJSX01000003">
    <property type="protein sequence ID" value="KPQ12276.1"/>
    <property type="molecule type" value="Genomic_DNA"/>
</dbReference>
<protein>
    <submittedName>
        <fullName evidence="2">Uncharacterized protein</fullName>
    </submittedName>
</protein>
<organism evidence="2 3">
    <name type="scientific">Saliniramus fredricksonii</name>
    <dbReference type="NCBI Taxonomy" id="1653334"/>
    <lineage>
        <taxon>Bacteria</taxon>
        <taxon>Pseudomonadati</taxon>
        <taxon>Pseudomonadota</taxon>
        <taxon>Alphaproteobacteria</taxon>
        <taxon>Hyphomicrobiales</taxon>
        <taxon>Salinarimonadaceae</taxon>
        <taxon>Saliniramus</taxon>
    </lineage>
</organism>
<evidence type="ECO:0000313" key="2">
    <source>
        <dbReference type="EMBL" id="KPQ12276.1"/>
    </source>
</evidence>
<feature type="region of interest" description="Disordered" evidence="1">
    <location>
        <begin position="138"/>
        <end position="161"/>
    </location>
</feature>
<name>A0A0P7XAI1_9HYPH</name>
<feature type="compositionally biased region" description="Basic and acidic residues" evidence="1">
    <location>
        <begin position="140"/>
        <end position="161"/>
    </location>
</feature>
<evidence type="ECO:0000313" key="3">
    <source>
        <dbReference type="Proteomes" id="UP000050497"/>
    </source>
</evidence>
<evidence type="ECO:0000256" key="1">
    <source>
        <dbReference type="SAM" id="MobiDB-lite"/>
    </source>
</evidence>
<feature type="compositionally biased region" description="Basic and acidic residues" evidence="1">
    <location>
        <begin position="108"/>
        <end position="125"/>
    </location>
</feature>
<gene>
    <name evidence="2" type="ORF">HLUCCO17_03660</name>
</gene>
<accession>A0A0P7XAI1</accession>
<dbReference type="AlphaFoldDB" id="A0A0P7XAI1"/>
<dbReference type="Proteomes" id="UP000050497">
    <property type="component" value="Unassembled WGS sequence"/>
</dbReference>
<reference evidence="2 3" key="1">
    <citation type="submission" date="2015-09" db="EMBL/GenBank/DDBJ databases">
        <title>Identification and resolution of microdiversity through metagenomic sequencing of parallel consortia.</title>
        <authorList>
            <person name="Nelson W.C."/>
            <person name="Romine M.F."/>
            <person name="Lindemann S.R."/>
        </authorList>
    </citation>
    <scope>NUCLEOTIDE SEQUENCE [LARGE SCALE GENOMIC DNA]</scope>
    <source>
        <strain evidence="2">HL-109</strain>
    </source>
</reference>